<dbReference type="InterPro" id="IPR002935">
    <property type="entry name" value="SAM_O-MeTrfase"/>
</dbReference>
<evidence type="ECO:0000256" key="7">
    <source>
        <dbReference type="ARBA" id="ARBA00060719"/>
    </source>
</evidence>
<evidence type="ECO:0000256" key="4">
    <source>
        <dbReference type="ARBA" id="ARBA00022691"/>
    </source>
</evidence>
<dbReference type="FunFam" id="3.40.50.720:FF:000240">
    <property type="entry name" value="SDR family oxidoreductase"/>
    <property type="match status" value="1"/>
</dbReference>
<dbReference type="SUPFAM" id="SSF53335">
    <property type="entry name" value="S-adenosyl-L-methionine-dependent methyltransferases"/>
    <property type="match status" value="1"/>
</dbReference>
<dbReference type="GO" id="GO:0005975">
    <property type="term" value="P:carbohydrate metabolic process"/>
    <property type="evidence" value="ECO:0007669"/>
    <property type="project" value="UniProtKB-ARBA"/>
</dbReference>
<protein>
    <recommendedName>
        <fullName evidence="9">D-arabinitol 2-dehydrogenase [ribulose-forming]</fullName>
        <ecNumber evidence="8">1.1.1.250</ecNumber>
    </recommendedName>
</protein>
<evidence type="ECO:0000256" key="3">
    <source>
        <dbReference type="ARBA" id="ARBA00022679"/>
    </source>
</evidence>
<dbReference type="Gene3D" id="3.40.50.720">
    <property type="entry name" value="NAD(P)-binding Rossmann-like Domain"/>
    <property type="match status" value="1"/>
</dbReference>
<dbReference type="NCBIfam" id="NF005559">
    <property type="entry name" value="PRK07231.1"/>
    <property type="match status" value="1"/>
</dbReference>
<dbReference type="RefSeq" id="XP_040725132.1">
    <property type="nucleotide sequence ID" value="XM_040869373.1"/>
</dbReference>
<evidence type="ECO:0000256" key="8">
    <source>
        <dbReference type="ARBA" id="ARBA00066831"/>
    </source>
</evidence>
<accession>A0A1Y2FDJ3</accession>
<organism evidence="10 11">
    <name type="scientific">Protomyces lactucae-debilis</name>
    <dbReference type="NCBI Taxonomy" id="2754530"/>
    <lineage>
        <taxon>Eukaryota</taxon>
        <taxon>Fungi</taxon>
        <taxon>Dikarya</taxon>
        <taxon>Ascomycota</taxon>
        <taxon>Taphrinomycotina</taxon>
        <taxon>Taphrinomycetes</taxon>
        <taxon>Taphrinales</taxon>
        <taxon>Protomycetaceae</taxon>
        <taxon>Protomyces</taxon>
    </lineage>
</organism>
<evidence type="ECO:0000256" key="2">
    <source>
        <dbReference type="ARBA" id="ARBA00022603"/>
    </source>
</evidence>
<proteinExistence type="inferred from homology"/>
<dbReference type="InterPro" id="IPR002347">
    <property type="entry name" value="SDR_fam"/>
</dbReference>
<dbReference type="GeneID" id="63785972"/>
<dbReference type="GO" id="GO:0008171">
    <property type="term" value="F:O-methyltransferase activity"/>
    <property type="evidence" value="ECO:0007669"/>
    <property type="project" value="InterPro"/>
</dbReference>
<dbReference type="SUPFAM" id="SSF51735">
    <property type="entry name" value="NAD(P)-binding Rossmann-fold domains"/>
    <property type="match status" value="1"/>
</dbReference>
<dbReference type="GO" id="GO:0032259">
    <property type="term" value="P:methylation"/>
    <property type="evidence" value="ECO:0007669"/>
    <property type="project" value="UniProtKB-KW"/>
</dbReference>
<evidence type="ECO:0000256" key="6">
    <source>
        <dbReference type="ARBA" id="ARBA00023453"/>
    </source>
</evidence>
<gene>
    <name evidence="10" type="ORF">BCR37DRAFT_379915</name>
</gene>
<dbReference type="PANTHER" id="PTHR42760">
    <property type="entry name" value="SHORT-CHAIN DEHYDROGENASES/REDUCTASES FAMILY MEMBER"/>
    <property type="match status" value="1"/>
</dbReference>
<dbReference type="SMR" id="A0A1Y2FDJ3"/>
<dbReference type="Pfam" id="PF01596">
    <property type="entry name" value="Methyltransf_3"/>
    <property type="match status" value="1"/>
</dbReference>
<dbReference type="PRINTS" id="PR00081">
    <property type="entry name" value="GDHRDH"/>
</dbReference>
<dbReference type="Gene3D" id="3.40.50.150">
    <property type="entry name" value="Vaccinia Virus protein VP39"/>
    <property type="match status" value="1"/>
</dbReference>
<dbReference type="EMBL" id="MCFI01000010">
    <property type="protein sequence ID" value="ORY81998.1"/>
    <property type="molecule type" value="Genomic_DNA"/>
</dbReference>
<dbReference type="Proteomes" id="UP000193685">
    <property type="component" value="Unassembled WGS sequence"/>
</dbReference>
<evidence type="ECO:0000313" key="11">
    <source>
        <dbReference type="Proteomes" id="UP000193685"/>
    </source>
</evidence>
<name>A0A1Y2FDJ3_PROLT</name>
<dbReference type="CDD" id="cd05233">
    <property type="entry name" value="SDR_c"/>
    <property type="match status" value="1"/>
</dbReference>
<dbReference type="PRINTS" id="PR00080">
    <property type="entry name" value="SDRFAMILY"/>
</dbReference>
<keyword evidence="11" id="KW-1185">Reference proteome</keyword>
<reference evidence="10 11" key="1">
    <citation type="submission" date="2016-07" db="EMBL/GenBank/DDBJ databases">
        <title>Pervasive Adenine N6-methylation of Active Genes in Fungi.</title>
        <authorList>
            <consortium name="DOE Joint Genome Institute"/>
            <person name="Mondo S.J."/>
            <person name="Dannebaum R.O."/>
            <person name="Kuo R.C."/>
            <person name="Labutti K."/>
            <person name="Haridas S."/>
            <person name="Kuo A."/>
            <person name="Salamov A."/>
            <person name="Ahrendt S.R."/>
            <person name="Lipzen A."/>
            <person name="Sullivan W."/>
            <person name="Andreopoulos W.B."/>
            <person name="Clum A."/>
            <person name="Lindquist E."/>
            <person name="Daum C."/>
            <person name="Ramamoorthy G.K."/>
            <person name="Gryganskyi A."/>
            <person name="Culley D."/>
            <person name="Magnuson J.K."/>
            <person name="James T.Y."/>
            <person name="O'Malley M.A."/>
            <person name="Stajich J.E."/>
            <person name="Spatafora J.W."/>
            <person name="Visel A."/>
            <person name="Grigoriev I.V."/>
        </authorList>
    </citation>
    <scope>NUCLEOTIDE SEQUENCE [LARGE SCALE GENOMIC DNA]</scope>
    <source>
        <strain evidence="10 11">12-1054</strain>
    </source>
</reference>
<dbReference type="GO" id="GO:0047038">
    <property type="term" value="F:D-arabinitol 2-dehydrogenase activity"/>
    <property type="evidence" value="ECO:0007669"/>
    <property type="project" value="UniProtKB-EC"/>
</dbReference>
<comment type="similarity">
    <text evidence="1">Belongs to the short-chain dehydrogenases/reductases (SDR) family.</text>
</comment>
<evidence type="ECO:0000256" key="5">
    <source>
        <dbReference type="ARBA" id="ARBA00023002"/>
    </source>
</evidence>
<dbReference type="InterPro" id="IPR036291">
    <property type="entry name" value="NAD(P)-bd_dom_sf"/>
</dbReference>
<keyword evidence="2" id="KW-0489">Methyltransferase</keyword>
<dbReference type="AlphaFoldDB" id="A0A1Y2FDJ3"/>
<dbReference type="PANTHER" id="PTHR42760:SF115">
    <property type="entry name" value="3-OXOACYL-[ACYL-CARRIER-PROTEIN] REDUCTASE FABG"/>
    <property type="match status" value="1"/>
</dbReference>
<evidence type="ECO:0000256" key="9">
    <source>
        <dbReference type="ARBA" id="ARBA00070881"/>
    </source>
</evidence>
<dbReference type="STRING" id="56484.A0A1Y2FDJ3"/>
<dbReference type="Pfam" id="PF13561">
    <property type="entry name" value="adh_short_C2"/>
    <property type="match status" value="1"/>
</dbReference>
<dbReference type="PROSITE" id="PS51682">
    <property type="entry name" value="SAM_OMT_I"/>
    <property type="match status" value="1"/>
</dbReference>
<dbReference type="OMA" id="IFACAET"/>
<evidence type="ECO:0000313" key="10">
    <source>
        <dbReference type="EMBL" id="ORY81998.1"/>
    </source>
</evidence>
<comment type="similarity">
    <text evidence="6">Belongs to the class I-like SAM-binding methyltransferase superfamily. Cation-dependent O-methyltransferase family.</text>
</comment>
<keyword evidence="3" id="KW-0808">Transferase</keyword>
<keyword evidence="4" id="KW-0949">S-adenosyl-L-methionine</keyword>
<dbReference type="CDD" id="cd02440">
    <property type="entry name" value="AdoMet_MTases"/>
    <property type="match status" value="1"/>
</dbReference>
<dbReference type="EC" id="1.1.1.250" evidence="8"/>
<dbReference type="InterPro" id="IPR029063">
    <property type="entry name" value="SAM-dependent_MTases_sf"/>
</dbReference>
<comment type="pathway">
    <text evidence="7">Carbohydrate metabolism; D-arabinitol metabolism.</text>
</comment>
<sequence>MVQVKADAHADTPLQLITSYLQQAKTAQGEEKDALIDAALDLAAHLDDYLTLSTTPATQELNNMIDATLEQDWDALHASGKTQFKYTSNFCAGTFEAQFVSTLCQLVQAKEVLEIGMFTGTTAGAIAQALPANGRVTTCEIDPFLKTHAEAQFSKAGLQDKIEVVLGSAHDSLPLLAKQGRVYDLIFLDAEKVGYLAYFQKVMELGLLAPTGAFVVDNTLFKGHVYRQGEDDEMTTALKHFNETVKQDPRVHVILLPIRDGVSIITHKPAHLRSEDPVVSGYLGQSMTQRFKLTGKSALVTGAAQGLGRSYAHALSQAGAAVMVADLSFEAADKVAEEIRAMGGRASAVAADVTDKAACDAMVKACVDTFGKLDIAVNNAGVNLSSPAEDSSAAEFETTMSVNVKGVFFSCQAEAAHMLDKQDRVIINVASMSAVAMPHPQKQMLYNTSKAAVKKMTESLAVEWGSRGIRVNAIAPGIVKTDLITKNESLGPLLETWLKQIPLGRLAEFDDCQGTIVFLASDLSRYMNGTTQIIDGGQQFL</sequence>
<evidence type="ECO:0000256" key="1">
    <source>
        <dbReference type="ARBA" id="ARBA00006484"/>
    </source>
</evidence>
<comment type="caution">
    <text evidence="10">The sequence shown here is derived from an EMBL/GenBank/DDBJ whole genome shotgun (WGS) entry which is preliminary data.</text>
</comment>
<keyword evidence="5" id="KW-0560">Oxidoreductase</keyword>
<dbReference type="OrthoDB" id="47007at2759"/>